<sequence length="59" mass="6641">MESEKGNVMVVGKTGSGKTAISVDVMRAFLSERQHHDWRELRKGIQKIGKKPGDVHHDK</sequence>
<reference evidence="1" key="2">
    <citation type="submission" date="2020-02" db="EMBL/GenBank/DDBJ databases">
        <authorList>
            <consortium name="NCBI Pathogen Detection Project"/>
        </authorList>
    </citation>
    <scope>NUCLEOTIDE SEQUENCE</scope>
    <source>
        <strain evidence="1">MA.CK_00/00009888</strain>
    </source>
</reference>
<dbReference type="InterPro" id="IPR027417">
    <property type="entry name" value="P-loop_NTPase"/>
</dbReference>
<organism evidence="1">
    <name type="scientific">Salmonella enterica</name>
    <name type="common">Salmonella choleraesuis</name>
    <dbReference type="NCBI Taxonomy" id="28901"/>
    <lineage>
        <taxon>Bacteria</taxon>
        <taxon>Pseudomonadati</taxon>
        <taxon>Pseudomonadota</taxon>
        <taxon>Gammaproteobacteria</taxon>
        <taxon>Enterobacterales</taxon>
        <taxon>Enterobacteriaceae</taxon>
        <taxon>Salmonella</taxon>
    </lineage>
</organism>
<proteinExistence type="predicted"/>
<dbReference type="Gene3D" id="3.40.50.300">
    <property type="entry name" value="P-loop containing nucleotide triphosphate hydrolases"/>
    <property type="match status" value="1"/>
</dbReference>
<dbReference type="SUPFAM" id="SSF52540">
    <property type="entry name" value="P-loop containing nucleoside triphosphate hydrolases"/>
    <property type="match status" value="1"/>
</dbReference>
<evidence type="ECO:0000313" key="1">
    <source>
        <dbReference type="EMBL" id="HAG1943313.1"/>
    </source>
</evidence>
<name>A0A759LKI6_SALER</name>
<dbReference type="EMBL" id="DAAXOU010000023">
    <property type="protein sequence ID" value="HAG1943313.1"/>
    <property type="molecule type" value="Genomic_DNA"/>
</dbReference>
<comment type="caution">
    <text evidence="1">The sequence shown here is derived from an EMBL/GenBank/DDBJ whole genome shotgun (WGS) entry which is preliminary data.</text>
</comment>
<protein>
    <submittedName>
        <fullName evidence="1">Uncharacterized protein</fullName>
    </submittedName>
</protein>
<dbReference type="AlphaFoldDB" id="A0A759LKI6"/>
<gene>
    <name evidence="1" type="ORF">G8V98_004253</name>
</gene>
<accession>A0A759LKI6</accession>
<reference evidence="1" key="1">
    <citation type="journal article" date="2018" name="Genome Biol.">
        <title>SKESA: strategic k-mer extension for scrupulous assemblies.</title>
        <authorList>
            <person name="Souvorov A."/>
            <person name="Agarwala R."/>
            <person name="Lipman D.J."/>
        </authorList>
    </citation>
    <scope>NUCLEOTIDE SEQUENCE</scope>
    <source>
        <strain evidence="1">MA.CK_00/00009888</strain>
    </source>
</reference>